<evidence type="ECO:0000313" key="2">
    <source>
        <dbReference type="Proteomes" id="UP001324115"/>
    </source>
</evidence>
<comment type="caution">
    <text evidence="1">The sequence shown here is derived from an EMBL/GenBank/DDBJ whole genome shotgun (WGS) entry which is preliminary data.</text>
</comment>
<dbReference type="PANTHER" id="PTHR33240">
    <property type="entry name" value="OS08G0508500 PROTEIN"/>
    <property type="match status" value="1"/>
</dbReference>
<dbReference type="Gene3D" id="2.40.70.10">
    <property type="entry name" value="Acid Proteases"/>
    <property type="match status" value="1"/>
</dbReference>
<organism evidence="1 2">
    <name type="scientific">Quercus rubra</name>
    <name type="common">Northern red oak</name>
    <name type="synonym">Quercus borealis</name>
    <dbReference type="NCBI Taxonomy" id="3512"/>
    <lineage>
        <taxon>Eukaryota</taxon>
        <taxon>Viridiplantae</taxon>
        <taxon>Streptophyta</taxon>
        <taxon>Embryophyta</taxon>
        <taxon>Tracheophyta</taxon>
        <taxon>Spermatophyta</taxon>
        <taxon>Magnoliopsida</taxon>
        <taxon>eudicotyledons</taxon>
        <taxon>Gunneridae</taxon>
        <taxon>Pentapetalae</taxon>
        <taxon>rosids</taxon>
        <taxon>fabids</taxon>
        <taxon>Fagales</taxon>
        <taxon>Fagaceae</taxon>
        <taxon>Quercus</taxon>
    </lineage>
</organism>
<dbReference type="EMBL" id="JAXUIC010000002">
    <property type="protein sequence ID" value="KAK4600156.1"/>
    <property type="molecule type" value="Genomic_DNA"/>
</dbReference>
<dbReference type="PANTHER" id="PTHR33240:SF15">
    <property type="entry name" value="GAG-PRO-LIKE PROTEIN"/>
    <property type="match status" value="1"/>
</dbReference>
<keyword evidence="2" id="KW-1185">Reference proteome</keyword>
<accession>A0AAN7FZP4</accession>
<sequence>MGTIQLYDDALVFTLRIGGYDVKRVMVDQGSGVEIMYPDLYRGLNLKPEDLTAYDSPLVSFYGKFVIPKGRIRLPMQAGSEVVEVDFIVVDAYFSYTVIVARP</sequence>
<proteinExistence type="predicted"/>
<evidence type="ECO:0000313" key="1">
    <source>
        <dbReference type="EMBL" id="KAK4600156.1"/>
    </source>
</evidence>
<dbReference type="AlphaFoldDB" id="A0AAN7FZP4"/>
<dbReference type="InterPro" id="IPR021109">
    <property type="entry name" value="Peptidase_aspartic_dom_sf"/>
</dbReference>
<protein>
    <submittedName>
        <fullName evidence="1">Uncharacterized protein</fullName>
    </submittedName>
</protein>
<reference evidence="1 2" key="1">
    <citation type="journal article" date="2023" name="G3 (Bethesda)">
        <title>A haplotype-resolved chromosome-scale genome for Quercus rubra L. provides insights into the genetics of adaptive traits for red oak species.</title>
        <authorList>
            <person name="Kapoor B."/>
            <person name="Jenkins J."/>
            <person name="Schmutz J."/>
            <person name="Zhebentyayeva T."/>
            <person name="Kuelheim C."/>
            <person name="Coggeshall M."/>
            <person name="Heim C."/>
            <person name="Lasky J.R."/>
            <person name="Leites L."/>
            <person name="Islam-Faridi N."/>
            <person name="Romero-Severson J."/>
            <person name="DeLeo V.L."/>
            <person name="Lucas S.M."/>
            <person name="Lazic D."/>
            <person name="Gailing O."/>
            <person name="Carlson J."/>
            <person name="Staton M."/>
        </authorList>
    </citation>
    <scope>NUCLEOTIDE SEQUENCE [LARGE SCALE GENOMIC DNA]</scope>
    <source>
        <strain evidence="1">Pseudo-F2</strain>
    </source>
</reference>
<dbReference type="Proteomes" id="UP001324115">
    <property type="component" value="Unassembled WGS sequence"/>
</dbReference>
<name>A0AAN7FZP4_QUERU</name>
<gene>
    <name evidence="1" type="ORF">RGQ29_009998</name>
</gene>